<organism evidence="6 7">
    <name type="scientific">Streptomyces luteireticuli</name>
    <dbReference type="NCBI Taxonomy" id="173858"/>
    <lineage>
        <taxon>Bacteria</taxon>
        <taxon>Bacillati</taxon>
        <taxon>Actinomycetota</taxon>
        <taxon>Actinomycetes</taxon>
        <taxon>Kitasatosporales</taxon>
        <taxon>Streptomycetaceae</taxon>
        <taxon>Streptomyces</taxon>
    </lineage>
</organism>
<reference evidence="6 7" key="1">
    <citation type="journal article" date="2019" name="Int. J. Syst. Evol. Microbiol.">
        <title>The Global Catalogue of Microorganisms (GCM) 10K type strain sequencing project: providing services to taxonomists for standard genome sequencing and annotation.</title>
        <authorList>
            <consortium name="The Broad Institute Genomics Platform"/>
            <consortium name="The Broad Institute Genome Sequencing Center for Infectious Disease"/>
            <person name="Wu L."/>
            <person name="Ma J."/>
        </authorList>
    </citation>
    <scope>NUCLEOTIDE SEQUENCE [LARGE SCALE GENOMIC DNA]</scope>
    <source>
        <strain evidence="6 7">JCM 4788</strain>
    </source>
</reference>
<dbReference type="PANTHER" id="PTHR30346">
    <property type="entry name" value="TRANSCRIPTIONAL DUAL REGULATOR HCAR-RELATED"/>
    <property type="match status" value="1"/>
</dbReference>
<dbReference type="Pfam" id="PF03466">
    <property type="entry name" value="LysR_substrate"/>
    <property type="match status" value="1"/>
</dbReference>
<comment type="caution">
    <text evidence="6">The sequence shown here is derived from an EMBL/GenBank/DDBJ whole genome shotgun (WGS) entry which is preliminary data.</text>
</comment>
<dbReference type="Pfam" id="PF00126">
    <property type="entry name" value="HTH_1"/>
    <property type="match status" value="1"/>
</dbReference>
<proteinExistence type="inferred from homology"/>
<dbReference type="InterPro" id="IPR000847">
    <property type="entry name" value="LysR_HTH_N"/>
</dbReference>
<dbReference type="EMBL" id="BAAABX010000005">
    <property type="protein sequence ID" value="GAA0387099.1"/>
    <property type="molecule type" value="Genomic_DNA"/>
</dbReference>
<keyword evidence="3" id="KW-0238">DNA-binding</keyword>
<dbReference type="InterPro" id="IPR036388">
    <property type="entry name" value="WH-like_DNA-bd_sf"/>
</dbReference>
<dbReference type="CDD" id="cd05466">
    <property type="entry name" value="PBP2_LTTR_substrate"/>
    <property type="match status" value="1"/>
</dbReference>
<feature type="domain" description="HTH lysR-type" evidence="5">
    <location>
        <begin position="5"/>
        <end position="62"/>
    </location>
</feature>
<name>A0ABN0Y8I4_9ACTN</name>
<accession>A0ABN0Y8I4</accession>
<dbReference type="InterPro" id="IPR036390">
    <property type="entry name" value="WH_DNA-bd_sf"/>
</dbReference>
<dbReference type="Proteomes" id="UP001500879">
    <property type="component" value="Unassembled WGS sequence"/>
</dbReference>
<evidence type="ECO:0000313" key="7">
    <source>
        <dbReference type="Proteomes" id="UP001500879"/>
    </source>
</evidence>
<dbReference type="Gene3D" id="1.10.10.10">
    <property type="entry name" value="Winged helix-like DNA-binding domain superfamily/Winged helix DNA-binding domain"/>
    <property type="match status" value="1"/>
</dbReference>
<evidence type="ECO:0000256" key="1">
    <source>
        <dbReference type="ARBA" id="ARBA00009437"/>
    </source>
</evidence>
<keyword evidence="7" id="KW-1185">Reference proteome</keyword>
<protein>
    <submittedName>
        <fullName evidence="6">LysR family transcriptional regulator</fullName>
    </submittedName>
</protein>
<evidence type="ECO:0000256" key="3">
    <source>
        <dbReference type="ARBA" id="ARBA00023125"/>
    </source>
</evidence>
<gene>
    <name evidence="6" type="ORF">GCM10010357_04850</name>
</gene>
<sequence length="323" mass="34554">MVMAMTLRQLQYLVTIVDSGSFTRAAERLHVSQPALSRQLQSLERSCGGPLVERGARPVLLTALGRAVLPHARAALAEVDRADAAARRVSGNQRLELRVATLYSVSFGVLPPALAAWRRERPDVLLSLTEQLHAGDVQEVMTTGEADVAVGPPPVDWAGPVFPLGSEEFVVVLGADDPLVRRAGTHLRLTELAGREWVHYTAPNGLARILDSACANAGFEPRVAVQTQQTATALQLAAAGLGPTLFPANIVPVGLTGRVRTPDPPVHRMLTAYTRRHPDALTTSFIDTLTRHACLVPPHIPSAVGQLGNVVEIPLQRRGNGGN</sequence>
<dbReference type="Gene3D" id="3.40.190.290">
    <property type="match status" value="1"/>
</dbReference>
<evidence type="ECO:0000259" key="5">
    <source>
        <dbReference type="PROSITE" id="PS50931"/>
    </source>
</evidence>
<dbReference type="PANTHER" id="PTHR30346:SF17">
    <property type="entry name" value="LYSR FAMILY TRANSCRIPTIONAL REGULATOR"/>
    <property type="match status" value="1"/>
</dbReference>
<dbReference type="SUPFAM" id="SSF53850">
    <property type="entry name" value="Periplasmic binding protein-like II"/>
    <property type="match status" value="1"/>
</dbReference>
<keyword evidence="4" id="KW-0804">Transcription</keyword>
<comment type="similarity">
    <text evidence="1">Belongs to the LysR transcriptional regulatory family.</text>
</comment>
<keyword evidence="2" id="KW-0805">Transcription regulation</keyword>
<evidence type="ECO:0000256" key="4">
    <source>
        <dbReference type="ARBA" id="ARBA00023163"/>
    </source>
</evidence>
<evidence type="ECO:0000313" key="6">
    <source>
        <dbReference type="EMBL" id="GAA0387099.1"/>
    </source>
</evidence>
<dbReference type="SUPFAM" id="SSF46785">
    <property type="entry name" value="Winged helix' DNA-binding domain"/>
    <property type="match status" value="1"/>
</dbReference>
<dbReference type="InterPro" id="IPR005119">
    <property type="entry name" value="LysR_subst-bd"/>
</dbReference>
<dbReference type="PROSITE" id="PS50931">
    <property type="entry name" value="HTH_LYSR"/>
    <property type="match status" value="1"/>
</dbReference>
<dbReference type="PRINTS" id="PR00039">
    <property type="entry name" value="HTHLYSR"/>
</dbReference>
<evidence type="ECO:0000256" key="2">
    <source>
        <dbReference type="ARBA" id="ARBA00023015"/>
    </source>
</evidence>